<evidence type="ECO:0000313" key="3">
    <source>
        <dbReference type="Proteomes" id="UP000076512"/>
    </source>
</evidence>
<dbReference type="AlphaFoldDB" id="A0A164NIX4"/>
<evidence type="ECO:0000256" key="1">
    <source>
        <dbReference type="SAM" id="MobiDB-lite"/>
    </source>
</evidence>
<dbReference type="STRING" id="455432.AWN90_25410"/>
<gene>
    <name evidence="2" type="ORF">AWN90_25410</name>
</gene>
<name>A0A164NIX4_9NOCA</name>
<reference evidence="2 3" key="1">
    <citation type="submission" date="2016-04" db="EMBL/GenBank/DDBJ databases">
        <authorList>
            <person name="Evans L.H."/>
            <person name="Alamgir A."/>
            <person name="Owens N."/>
            <person name="Weber N.D."/>
            <person name="Virtaneva K."/>
            <person name="Barbian K."/>
            <person name="Babar A."/>
            <person name="Rosenke K."/>
        </authorList>
    </citation>
    <scope>NUCLEOTIDE SEQUENCE [LARGE SCALE GENOMIC DNA]</scope>
    <source>
        <strain evidence="2 3">IFM 0406</strain>
    </source>
</reference>
<dbReference type="EMBL" id="LWGR01000005">
    <property type="protein sequence ID" value="KZM74413.1"/>
    <property type="molecule type" value="Genomic_DNA"/>
</dbReference>
<comment type="caution">
    <text evidence="2">The sequence shown here is derived from an EMBL/GenBank/DDBJ whole genome shotgun (WGS) entry which is preliminary data.</text>
</comment>
<dbReference type="Proteomes" id="UP000076512">
    <property type="component" value="Unassembled WGS sequence"/>
</dbReference>
<accession>A0A164NIX4</accession>
<feature type="region of interest" description="Disordered" evidence="1">
    <location>
        <begin position="38"/>
        <end position="71"/>
    </location>
</feature>
<organism evidence="2 3">
    <name type="scientific">Nocardia terpenica</name>
    <dbReference type="NCBI Taxonomy" id="455432"/>
    <lineage>
        <taxon>Bacteria</taxon>
        <taxon>Bacillati</taxon>
        <taxon>Actinomycetota</taxon>
        <taxon>Actinomycetes</taxon>
        <taxon>Mycobacteriales</taxon>
        <taxon>Nocardiaceae</taxon>
        <taxon>Nocardia</taxon>
    </lineage>
</organism>
<sequence length="71" mass="8051">MRSHDPIDLARHLSLFDFRTDRHVVPLTARDAIEMYRTPGASGNSTADDPRVRCSDPQIGTPSTRDLEQMR</sequence>
<keyword evidence="3" id="KW-1185">Reference proteome</keyword>
<evidence type="ECO:0000313" key="2">
    <source>
        <dbReference type="EMBL" id="KZM74413.1"/>
    </source>
</evidence>
<proteinExistence type="predicted"/>
<protein>
    <submittedName>
        <fullName evidence="2">Uncharacterized protein</fullName>
    </submittedName>
</protein>